<reference evidence="2 3" key="1">
    <citation type="submission" date="2020-07" db="EMBL/GenBank/DDBJ databases">
        <title>Sequencing the genomes of 1000 actinobacteria strains.</title>
        <authorList>
            <person name="Klenk H.-P."/>
        </authorList>
    </citation>
    <scope>NUCLEOTIDE SEQUENCE [LARGE SCALE GENOMIC DNA]</scope>
    <source>
        <strain evidence="2 3">DSM 44442</strain>
    </source>
</reference>
<dbReference type="EMBL" id="JACCFS010000001">
    <property type="protein sequence ID" value="NYJ35634.1"/>
    <property type="molecule type" value="Genomic_DNA"/>
</dbReference>
<feature type="transmembrane region" description="Helical" evidence="1">
    <location>
        <begin position="88"/>
        <end position="106"/>
    </location>
</feature>
<gene>
    <name evidence="2" type="ORF">HNR10_003515</name>
</gene>
<comment type="caution">
    <text evidence="2">The sequence shown here is derived from an EMBL/GenBank/DDBJ whole genome shotgun (WGS) entry which is preliminary data.</text>
</comment>
<evidence type="ECO:0000313" key="3">
    <source>
        <dbReference type="Proteomes" id="UP000572051"/>
    </source>
</evidence>
<keyword evidence="1" id="KW-1133">Transmembrane helix</keyword>
<dbReference type="Proteomes" id="UP000572051">
    <property type="component" value="Unassembled WGS sequence"/>
</dbReference>
<accession>A0A7Z0EPE2</accession>
<dbReference type="RefSeq" id="WP_179824922.1">
    <property type="nucleotide sequence ID" value="NZ_JACCFS010000001.1"/>
</dbReference>
<keyword evidence="1" id="KW-0472">Membrane</keyword>
<sequence length="122" mass="12858">MFDLIVTSVGVAAGVTVVIAARQGSKAHAALSARLARGEVSRAEADRARLRLHLRSRNLGRTTTGVVLALLAAVLAHAAVVGGWDGRALYYVVLLSVLTVWCVAGLRQSERLVDEARRGDGS</sequence>
<evidence type="ECO:0000256" key="1">
    <source>
        <dbReference type="SAM" id="Phobius"/>
    </source>
</evidence>
<keyword evidence="3" id="KW-1185">Reference proteome</keyword>
<proteinExistence type="predicted"/>
<evidence type="ECO:0000313" key="2">
    <source>
        <dbReference type="EMBL" id="NYJ35634.1"/>
    </source>
</evidence>
<protein>
    <submittedName>
        <fullName evidence="2">Uncharacterized protein</fullName>
    </submittedName>
</protein>
<feature type="transmembrane region" description="Helical" evidence="1">
    <location>
        <begin position="59"/>
        <end position="82"/>
    </location>
</feature>
<name>A0A7Z0EPE2_9ACTN</name>
<organism evidence="2 3">
    <name type="scientific">Nocardiopsis aegyptia</name>
    <dbReference type="NCBI Taxonomy" id="220378"/>
    <lineage>
        <taxon>Bacteria</taxon>
        <taxon>Bacillati</taxon>
        <taxon>Actinomycetota</taxon>
        <taxon>Actinomycetes</taxon>
        <taxon>Streptosporangiales</taxon>
        <taxon>Nocardiopsidaceae</taxon>
        <taxon>Nocardiopsis</taxon>
    </lineage>
</organism>
<dbReference type="AlphaFoldDB" id="A0A7Z0EPE2"/>
<keyword evidence="1" id="KW-0812">Transmembrane</keyword>